<dbReference type="SUPFAM" id="SSF56219">
    <property type="entry name" value="DNase I-like"/>
    <property type="match status" value="1"/>
</dbReference>
<proteinExistence type="predicted"/>
<organism evidence="2 3">
    <name type="scientific">Paramuricea clavata</name>
    <name type="common">Red gorgonian</name>
    <name type="synonym">Violescent sea-whip</name>
    <dbReference type="NCBI Taxonomy" id="317549"/>
    <lineage>
        <taxon>Eukaryota</taxon>
        <taxon>Metazoa</taxon>
        <taxon>Cnidaria</taxon>
        <taxon>Anthozoa</taxon>
        <taxon>Octocorallia</taxon>
        <taxon>Malacalcyonacea</taxon>
        <taxon>Plexauridae</taxon>
        <taxon>Paramuricea</taxon>
    </lineage>
</organism>
<dbReference type="InterPro" id="IPR036691">
    <property type="entry name" value="Endo/exonu/phosph_ase_sf"/>
</dbReference>
<comment type="caution">
    <text evidence="2">The sequence shown here is derived from an EMBL/GenBank/DDBJ whole genome shotgun (WGS) entry which is preliminary data.</text>
</comment>
<accession>A0A6S7FQL9</accession>
<dbReference type="PANTHER" id="PTHR46670:SF3">
    <property type="entry name" value="ENDONUCLEASE_EXONUCLEASE_PHOSPHATASE DOMAIN-CONTAINING PROTEIN"/>
    <property type="match status" value="1"/>
</dbReference>
<dbReference type="Proteomes" id="UP001152795">
    <property type="component" value="Unassembled WGS sequence"/>
</dbReference>
<keyword evidence="3" id="KW-1185">Reference proteome</keyword>
<feature type="domain" description="Endonuclease/exonuclease/phosphatase" evidence="1">
    <location>
        <begin position="239"/>
        <end position="447"/>
    </location>
</feature>
<dbReference type="Gene3D" id="3.60.10.10">
    <property type="entry name" value="Endonuclease/exonuclease/phosphatase"/>
    <property type="match status" value="1"/>
</dbReference>
<sequence length="629" mass="71986">MYFCSCVLLILSVRFYVLFHQTIDYSEHNAIFDQIESPGSWHKRYFLCKDGGHYPSRPLYAWTKHGYICYILPQKDLTIYVDVELNPGPIRSFNNCQNISGQTSVLHSQNCYRNADITTTTTTTGSGRHMYDNILLQLSHLPANSLCFYNNRIPAGAALGWPYVCKTNRSYRGKRSGKKVKQREASKYFNIQVIGNSPMVQRSKKFAYNSTRNYYYNNLVQIPLESNVSNCGPRLRFAVWNARSIKNKITSLCDLVISERLDILALTETWLTGSDSFVIADLTNTLQDHDIYHLPRTNRGGGVAVIVRRGLTIKQTESCIFQSFEHLDLSVTLANKTFRLLTIYRPPPSRKNKLTVARFFSDFSTLLEGITSEPNKIVLAGDFNFHIDNLTDTNAQTFTELIDSAGLQQHVTGPTHRRGHTLDLVLTRSDDNLISNLTVLGESLSDHQPVLCNIDFPRPHATRKAVLFRKTKNIDITRFQSDIVVSSLVEKGSEDATNLDTLVTLYNDTLCSLLDKHAPIQSRNITLRPHSPWYTDQLRQLKREKRRLERQYVSTTLTVHKQMYQQACAEYARSLETAKVNYYTTKVQGCNKKQLFNFVDEMLNVKTTPILPKHESTEDLVEQFSAHFE</sequence>
<dbReference type="AlphaFoldDB" id="A0A6S7FQL9"/>
<name>A0A6S7FQL9_PARCT</name>
<dbReference type="Pfam" id="PF03372">
    <property type="entry name" value="Exo_endo_phos"/>
    <property type="match status" value="1"/>
</dbReference>
<gene>
    <name evidence="2" type="ORF">PACLA_8A005833</name>
</gene>
<dbReference type="InterPro" id="IPR005135">
    <property type="entry name" value="Endo/exonuclease/phosphatase"/>
</dbReference>
<protein>
    <recommendedName>
        <fullName evidence="1">Endonuclease/exonuclease/phosphatase domain-containing protein</fullName>
    </recommendedName>
</protein>
<reference evidence="2" key="1">
    <citation type="submission" date="2020-04" db="EMBL/GenBank/DDBJ databases">
        <authorList>
            <person name="Alioto T."/>
            <person name="Alioto T."/>
            <person name="Gomez Garrido J."/>
        </authorList>
    </citation>
    <scope>NUCLEOTIDE SEQUENCE</scope>
    <source>
        <strain evidence="2">A484AB</strain>
    </source>
</reference>
<dbReference type="PANTHER" id="PTHR46670">
    <property type="entry name" value="ENDO/EXONUCLEASE/PHOSPHATASE DOMAIN-CONTAINING PROTEIN"/>
    <property type="match status" value="1"/>
</dbReference>
<evidence type="ECO:0000313" key="3">
    <source>
        <dbReference type="Proteomes" id="UP001152795"/>
    </source>
</evidence>
<dbReference type="OrthoDB" id="5988992at2759"/>
<evidence type="ECO:0000259" key="1">
    <source>
        <dbReference type="Pfam" id="PF03372"/>
    </source>
</evidence>
<dbReference type="GO" id="GO:0003824">
    <property type="term" value="F:catalytic activity"/>
    <property type="evidence" value="ECO:0007669"/>
    <property type="project" value="InterPro"/>
</dbReference>
<dbReference type="EMBL" id="CACRXK020000106">
    <property type="protein sequence ID" value="CAB3978349.1"/>
    <property type="molecule type" value="Genomic_DNA"/>
</dbReference>
<evidence type="ECO:0000313" key="2">
    <source>
        <dbReference type="EMBL" id="CAB3978349.1"/>
    </source>
</evidence>